<keyword evidence="3" id="KW-1185">Reference proteome</keyword>
<feature type="domain" description="Protein kinase" evidence="1">
    <location>
        <begin position="1"/>
        <end position="247"/>
    </location>
</feature>
<dbReference type="GO" id="GO:0009506">
    <property type="term" value="C:plasmodesma"/>
    <property type="evidence" value="ECO:0007669"/>
    <property type="project" value="TreeGrafter"/>
</dbReference>
<protein>
    <recommendedName>
        <fullName evidence="1">Protein kinase domain-containing protein</fullName>
    </recommendedName>
</protein>
<evidence type="ECO:0000259" key="1">
    <source>
        <dbReference type="PROSITE" id="PS50011"/>
    </source>
</evidence>
<dbReference type="Proteomes" id="UP001229421">
    <property type="component" value="Unassembled WGS sequence"/>
</dbReference>
<dbReference type="InterPro" id="IPR045272">
    <property type="entry name" value="ANXUR1/2-like"/>
</dbReference>
<gene>
    <name evidence="2" type="ORF">QVD17_41939</name>
</gene>
<dbReference type="EMBL" id="JAUHHV010000012">
    <property type="protein sequence ID" value="KAK1406536.1"/>
    <property type="molecule type" value="Genomic_DNA"/>
</dbReference>
<dbReference type="PANTHER" id="PTHR27003:SF471">
    <property type="entry name" value="VASCULAR ENDOTHELIAL GROWTH FACTOR RECEPTOR 2 (VEGFR2)-RELATED"/>
    <property type="match status" value="1"/>
</dbReference>
<evidence type="ECO:0000313" key="2">
    <source>
        <dbReference type="EMBL" id="KAK1406536.1"/>
    </source>
</evidence>
<dbReference type="PROSITE" id="PS00108">
    <property type="entry name" value="PROTEIN_KINASE_ST"/>
    <property type="match status" value="1"/>
</dbReference>
<dbReference type="SUPFAM" id="SSF56112">
    <property type="entry name" value="Protein kinase-like (PK-like)"/>
    <property type="match status" value="1"/>
</dbReference>
<dbReference type="SMART" id="SM00220">
    <property type="entry name" value="S_TKc"/>
    <property type="match status" value="1"/>
</dbReference>
<name>A0AAD8JMV3_TARER</name>
<comment type="caution">
    <text evidence="2">The sequence shown here is derived from an EMBL/GenBank/DDBJ whole genome shotgun (WGS) entry which is preliminary data.</text>
</comment>
<dbReference type="InterPro" id="IPR011009">
    <property type="entry name" value="Kinase-like_dom_sf"/>
</dbReference>
<accession>A0AAD8JMV3</accession>
<dbReference type="PROSITE" id="PS50011">
    <property type="entry name" value="PROTEIN_KINASE_DOM"/>
    <property type="match status" value="1"/>
</dbReference>
<organism evidence="2 3">
    <name type="scientific">Tagetes erecta</name>
    <name type="common">African marigold</name>
    <dbReference type="NCBI Taxonomy" id="13708"/>
    <lineage>
        <taxon>Eukaryota</taxon>
        <taxon>Viridiplantae</taxon>
        <taxon>Streptophyta</taxon>
        <taxon>Embryophyta</taxon>
        <taxon>Tracheophyta</taxon>
        <taxon>Spermatophyta</taxon>
        <taxon>Magnoliopsida</taxon>
        <taxon>eudicotyledons</taxon>
        <taxon>Gunneridae</taxon>
        <taxon>Pentapetalae</taxon>
        <taxon>asterids</taxon>
        <taxon>campanulids</taxon>
        <taxon>Asterales</taxon>
        <taxon>Asteraceae</taxon>
        <taxon>Asteroideae</taxon>
        <taxon>Heliantheae alliance</taxon>
        <taxon>Tageteae</taxon>
        <taxon>Tagetes</taxon>
    </lineage>
</organism>
<dbReference type="GO" id="GO:0004714">
    <property type="term" value="F:transmembrane receptor protein tyrosine kinase activity"/>
    <property type="evidence" value="ECO:0007669"/>
    <property type="project" value="InterPro"/>
</dbReference>
<dbReference type="PIRSF" id="PIRSF000654">
    <property type="entry name" value="Integrin-linked_kinase"/>
    <property type="match status" value="1"/>
</dbReference>
<evidence type="ECO:0000313" key="3">
    <source>
        <dbReference type="Proteomes" id="UP001229421"/>
    </source>
</evidence>
<dbReference type="GO" id="GO:0005886">
    <property type="term" value="C:plasma membrane"/>
    <property type="evidence" value="ECO:0007669"/>
    <property type="project" value="TreeGrafter"/>
</dbReference>
<dbReference type="GO" id="GO:0005524">
    <property type="term" value="F:ATP binding"/>
    <property type="evidence" value="ECO:0007669"/>
    <property type="project" value="InterPro"/>
</dbReference>
<dbReference type="Pfam" id="PF07714">
    <property type="entry name" value="PK_Tyr_Ser-Thr"/>
    <property type="match status" value="1"/>
</dbReference>
<dbReference type="AlphaFoldDB" id="A0AAD8JMV3"/>
<dbReference type="Gene3D" id="1.10.510.10">
    <property type="entry name" value="Transferase(Phosphotransferase) domain 1"/>
    <property type="match status" value="1"/>
</dbReference>
<dbReference type="InterPro" id="IPR001245">
    <property type="entry name" value="Ser-Thr/Tyr_kinase_cat_dom"/>
</dbReference>
<dbReference type="PANTHER" id="PTHR27003">
    <property type="entry name" value="OS07G0166700 PROTEIN"/>
    <property type="match status" value="1"/>
</dbReference>
<dbReference type="InterPro" id="IPR008271">
    <property type="entry name" value="Ser/Thr_kinase_AS"/>
</dbReference>
<dbReference type="InterPro" id="IPR000719">
    <property type="entry name" value="Prot_kinase_dom"/>
</dbReference>
<proteinExistence type="predicted"/>
<reference evidence="2" key="1">
    <citation type="journal article" date="2023" name="bioRxiv">
        <title>Improved chromosome-level genome assembly for marigold (Tagetes erecta).</title>
        <authorList>
            <person name="Jiang F."/>
            <person name="Yuan L."/>
            <person name="Wang S."/>
            <person name="Wang H."/>
            <person name="Xu D."/>
            <person name="Wang A."/>
            <person name="Fan W."/>
        </authorList>
    </citation>
    <scope>NUCLEOTIDE SEQUENCE</scope>
    <source>
        <strain evidence="2">WSJ</strain>
        <tissue evidence="2">Leaf</tissue>
    </source>
</reference>
<sequence>MTTSLGKEDLGKFIKEIFKTEMELKPLLQSDWIEGYCVEKDEKIIVYEYASKGSIDRYLNNASLTWMRRLSICIDVASALNFLHEGVVEEAKVIHRDIKTANILVYNDWKAKLTDFGLSLISPINQEMDYVIDHACGTPGYLDPLYRNSGFLTLGSDIYSFGVVLFEILCGISTIEVYKKEGHYMPEFIKKKFEEGKLDELVFKQITEQIVPESLTTFQMIAYQCLHLESENRPTTKEVLMKLKKALDFQLKTGITCDVKVV</sequence>